<evidence type="ECO:0000259" key="2">
    <source>
        <dbReference type="Pfam" id="PF00561"/>
    </source>
</evidence>
<protein>
    <submittedName>
        <fullName evidence="3">Extracellular esterase EstB</fullName>
    </submittedName>
</protein>
<dbReference type="InterPro" id="IPR029058">
    <property type="entry name" value="AB_hydrolase_fold"/>
</dbReference>
<dbReference type="SUPFAM" id="SSF53474">
    <property type="entry name" value="alpha/beta-Hydrolases"/>
    <property type="match status" value="1"/>
</dbReference>
<evidence type="ECO:0000256" key="1">
    <source>
        <dbReference type="SAM" id="SignalP"/>
    </source>
</evidence>
<dbReference type="PANTHER" id="PTHR32015">
    <property type="entry name" value="FASTING INDUCED LIPASE"/>
    <property type="match status" value="1"/>
</dbReference>
<feature type="chain" id="PRO_5023096108" evidence="1">
    <location>
        <begin position="30"/>
        <end position="337"/>
    </location>
</feature>
<evidence type="ECO:0000313" key="4">
    <source>
        <dbReference type="Proteomes" id="UP000324288"/>
    </source>
</evidence>
<reference evidence="3 4" key="1">
    <citation type="submission" date="2019-04" db="EMBL/GenBank/DDBJ databases">
        <authorList>
            <person name="Seth-Smith MB H."/>
            <person name="Seth-Smith H."/>
        </authorList>
    </citation>
    <scope>NUCLEOTIDE SEQUENCE [LARGE SCALE GENOMIC DNA]</scope>
    <source>
        <strain evidence="3">USB-603019</strain>
    </source>
</reference>
<dbReference type="Gene3D" id="3.40.50.1820">
    <property type="entry name" value="alpha/beta hydrolase"/>
    <property type="match status" value="1"/>
</dbReference>
<name>A0A5E3ZXK0_9ACTN</name>
<keyword evidence="1" id="KW-0732">Signal</keyword>
<organism evidence="3 4">
    <name type="scientific">Lawsonella clevelandensis</name>
    <dbReference type="NCBI Taxonomy" id="1528099"/>
    <lineage>
        <taxon>Bacteria</taxon>
        <taxon>Bacillati</taxon>
        <taxon>Actinomycetota</taxon>
        <taxon>Actinomycetes</taxon>
        <taxon>Mycobacteriales</taxon>
        <taxon>Lawsonellaceae</taxon>
        <taxon>Lawsonella</taxon>
    </lineage>
</organism>
<dbReference type="AlphaFoldDB" id="A0A5E3ZXK0"/>
<evidence type="ECO:0000313" key="3">
    <source>
        <dbReference type="EMBL" id="VHO00817.1"/>
    </source>
</evidence>
<dbReference type="InterPro" id="IPR002918">
    <property type="entry name" value="Lipase_EstA/Esterase_EstB"/>
</dbReference>
<feature type="signal peptide" evidence="1">
    <location>
        <begin position="1"/>
        <end position="29"/>
    </location>
</feature>
<keyword evidence="4" id="KW-1185">Reference proteome</keyword>
<gene>
    <name evidence="3" type="primary">estB_1</name>
    <name evidence="3" type="ORF">LC603019_00991</name>
</gene>
<feature type="domain" description="AB hydrolase-1" evidence="2">
    <location>
        <begin position="92"/>
        <end position="197"/>
    </location>
</feature>
<dbReference type="Pfam" id="PF00561">
    <property type="entry name" value="Abhydrolase_1"/>
    <property type="match status" value="1"/>
</dbReference>
<sequence>MTRNTLFRTTLGLFATASLFITSAGLASAAPAPAPGTSSSLANTVSTTFPALDTYHAGDLSAADVGRMDSHGDFIPWGANHWDCKPSTTHPNPVILLHGFSGGNFYNYGELAPSLKAAGFCVFSLNWGAVPLTPGYGYTDLREGAKELAAVVGKVRAATGAEKVDIVGHSAGGLMPYWYINKMGGDQYVGKFFALAPATRGTDMGGKFNQKTARGRFAVDAVVKSGHPGIKDLLPDSDFIREVSTPSLTRPDVQYAVLVTNGDTTVTPWQSQFLPAGPNVQNYLLQDLCPNVKADHVSITLNIVFLQVVQDFLAGKTTPIVCSASDTTPVPLHQYAA</sequence>
<dbReference type="Proteomes" id="UP000324288">
    <property type="component" value="Chromosome"/>
</dbReference>
<dbReference type="EMBL" id="LR584267">
    <property type="protein sequence ID" value="VHO00817.1"/>
    <property type="molecule type" value="Genomic_DNA"/>
</dbReference>
<accession>A0A5E3ZXK0</accession>
<dbReference type="GeneID" id="84894917"/>
<dbReference type="GO" id="GO:0016298">
    <property type="term" value="F:lipase activity"/>
    <property type="evidence" value="ECO:0007669"/>
    <property type="project" value="TreeGrafter"/>
</dbReference>
<dbReference type="GO" id="GO:0016042">
    <property type="term" value="P:lipid catabolic process"/>
    <property type="evidence" value="ECO:0007669"/>
    <property type="project" value="InterPro"/>
</dbReference>
<dbReference type="RefSeq" id="WP_053978977.1">
    <property type="nucleotide sequence ID" value="NZ_CAMJVL010000011.1"/>
</dbReference>
<dbReference type="InterPro" id="IPR000073">
    <property type="entry name" value="AB_hydrolase_1"/>
</dbReference>
<dbReference type="PANTHER" id="PTHR32015:SF1">
    <property type="entry name" value="LIPASE"/>
    <property type="match status" value="1"/>
</dbReference>
<proteinExistence type="predicted"/>